<dbReference type="EMBL" id="CM037016">
    <property type="protein sequence ID" value="KAH7678730.1"/>
    <property type="molecule type" value="Genomic_DNA"/>
</dbReference>
<reference evidence="2" key="1">
    <citation type="journal article" date="2022" name="Nat. Commun.">
        <title>Chromosome evolution and the genetic basis of agronomically important traits in greater yam.</title>
        <authorList>
            <person name="Bredeson J.V."/>
            <person name="Lyons J.B."/>
            <person name="Oniyinde I.O."/>
            <person name="Okereke N.R."/>
            <person name="Kolade O."/>
            <person name="Nnabue I."/>
            <person name="Nwadili C.O."/>
            <person name="Hribova E."/>
            <person name="Parker M."/>
            <person name="Nwogha J."/>
            <person name="Shu S."/>
            <person name="Carlson J."/>
            <person name="Kariba R."/>
            <person name="Muthemba S."/>
            <person name="Knop K."/>
            <person name="Barton G.J."/>
            <person name="Sherwood A.V."/>
            <person name="Lopez-Montes A."/>
            <person name="Asiedu R."/>
            <person name="Jamnadass R."/>
            <person name="Muchugi A."/>
            <person name="Goodstein D."/>
            <person name="Egesi C.N."/>
            <person name="Featherston J."/>
            <person name="Asfaw A."/>
            <person name="Simpson G.G."/>
            <person name="Dolezel J."/>
            <person name="Hendre P.S."/>
            <person name="Van Deynze A."/>
            <person name="Kumar P.L."/>
            <person name="Obidiegwu J.E."/>
            <person name="Bhattacharjee R."/>
            <person name="Rokhsar D.S."/>
        </authorList>
    </citation>
    <scope>NUCLEOTIDE SEQUENCE [LARGE SCALE GENOMIC DNA]</scope>
    <source>
        <strain evidence="2">cv. TDa95/00328</strain>
    </source>
</reference>
<comment type="caution">
    <text evidence="1">The sequence shown here is derived from an EMBL/GenBank/DDBJ whole genome shotgun (WGS) entry which is preliminary data.</text>
</comment>
<evidence type="ECO:0000313" key="2">
    <source>
        <dbReference type="Proteomes" id="UP000827976"/>
    </source>
</evidence>
<proteinExistence type="predicted"/>
<dbReference type="Proteomes" id="UP000827976">
    <property type="component" value="Chromosome 6"/>
</dbReference>
<gene>
    <name evidence="1" type="ORF">IHE45_06G016100</name>
</gene>
<name>A0ACB7VVM3_DIOAL</name>
<sequence>MATTPSPTNGEATEPLKYQTLILKVSIHCEGCKKQVKKALQNIDGVYKTTIDSQLHKVTVTGNVSAETLIKKLFKTGKHAELWPQIKLNNTNNNNQNSTPNSNNNNNNNNNKNGGNNGGGKKNKSKNKNEDTELNENTNEDASKPPKKSNKITGETPTNTEDSGNSKQKKKNQKEPEANVNTGTATGEQGVLENAQKVSVGNGGMSLPIYLPPPPPPAAAAAPPPAYVMSYNTMHPSASYGAAAYYPMPVQHNGYIFSGGYYAPPPPPPPLMISSPAMTPETYHQVYDEDNASVCSIM</sequence>
<protein>
    <submittedName>
        <fullName evidence="1">Copper chaperone domain-containing protein</fullName>
    </submittedName>
</protein>
<evidence type="ECO:0000313" key="1">
    <source>
        <dbReference type="EMBL" id="KAH7678730.1"/>
    </source>
</evidence>
<keyword evidence="2" id="KW-1185">Reference proteome</keyword>
<organism evidence="1 2">
    <name type="scientific">Dioscorea alata</name>
    <name type="common">Purple yam</name>
    <dbReference type="NCBI Taxonomy" id="55571"/>
    <lineage>
        <taxon>Eukaryota</taxon>
        <taxon>Viridiplantae</taxon>
        <taxon>Streptophyta</taxon>
        <taxon>Embryophyta</taxon>
        <taxon>Tracheophyta</taxon>
        <taxon>Spermatophyta</taxon>
        <taxon>Magnoliopsida</taxon>
        <taxon>Liliopsida</taxon>
        <taxon>Dioscoreales</taxon>
        <taxon>Dioscoreaceae</taxon>
        <taxon>Dioscorea</taxon>
    </lineage>
</organism>
<accession>A0ACB7VVM3</accession>